<dbReference type="Gene3D" id="3.60.10.10">
    <property type="entry name" value="Endonuclease/exonuclease/phosphatase"/>
    <property type="match status" value="1"/>
</dbReference>
<keyword evidence="2" id="KW-1185">Reference proteome</keyword>
<dbReference type="SUPFAM" id="SSF56219">
    <property type="entry name" value="DNase I-like"/>
    <property type="match status" value="1"/>
</dbReference>
<sequence>MGGDFNVVSNLTERLGGRLALNQSIEDFNEFIDNNELVDGGFIGSKYTWCNNQQGSRRIWARLDRVLINSAWVRLFPKISVQHQARICSDHSPLVVRLHSHIRRGPSPFKFQRMWVTHDSYRRLLEDSWNVVVSGGPMQVLVTKLKIFRLKLKPWNYETFGNVHQNLRSLEDKILGAEASLESRWDVSHPDFQYSESDPIHRVRKPRRD</sequence>
<proteinExistence type="predicted"/>
<dbReference type="Proteomes" id="UP000195402">
    <property type="component" value="Unassembled WGS sequence"/>
</dbReference>
<dbReference type="PANTHER" id="PTHR33710">
    <property type="entry name" value="BNAC02G09200D PROTEIN"/>
    <property type="match status" value="1"/>
</dbReference>
<evidence type="ECO:0000313" key="2">
    <source>
        <dbReference type="Proteomes" id="UP000195402"/>
    </source>
</evidence>
<evidence type="ECO:0000313" key="1">
    <source>
        <dbReference type="EMBL" id="OVA03139.1"/>
    </source>
</evidence>
<dbReference type="OMA" id="QHQARIC"/>
<comment type="caution">
    <text evidence="1">The sequence shown here is derived from an EMBL/GenBank/DDBJ whole genome shotgun (WGS) entry which is preliminary data.</text>
</comment>
<dbReference type="PROSITE" id="PS00549">
    <property type="entry name" value="BACTERIOFERRITIN"/>
    <property type="match status" value="1"/>
</dbReference>
<accession>A0A200PY24</accession>
<gene>
    <name evidence="1" type="ORF">BVC80_8383g2</name>
</gene>
<protein>
    <recommendedName>
        <fullName evidence="3">Endonuclease/exonuclease/phosphatase</fullName>
    </recommendedName>
</protein>
<dbReference type="EMBL" id="MVGT01003825">
    <property type="protein sequence ID" value="OVA03139.1"/>
    <property type="molecule type" value="Genomic_DNA"/>
</dbReference>
<organism evidence="1 2">
    <name type="scientific">Macleaya cordata</name>
    <name type="common">Five-seeded plume-poppy</name>
    <name type="synonym">Bocconia cordata</name>
    <dbReference type="NCBI Taxonomy" id="56857"/>
    <lineage>
        <taxon>Eukaryota</taxon>
        <taxon>Viridiplantae</taxon>
        <taxon>Streptophyta</taxon>
        <taxon>Embryophyta</taxon>
        <taxon>Tracheophyta</taxon>
        <taxon>Spermatophyta</taxon>
        <taxon>Magnoliopsida</taxon>
        <taxon>Ranunculales</taxon>
        <taxon>Papaveraceae</taxon>
        <taxon>Papaveroideae</taxon>
        <taxon>Macleaya</taxon>
    </lineage>
</organism>
<dbReference type="PANTHER" id="PTHR33710:SF71">
    <property type="entry name" value="ENDONUCLEASE_EXONUCLEASE_PHOSPHATASE DOMAIN-CONTAINING PROTEIN"/>
    <property type="match status" value="1"/>
</dbReference>
<dbReference type="AlphaFoldDB" id="A0A200PY24"/>
<reference evidence="1 2" key="1">
    <citation type="journal article" date="2017" name="Mol. Plant">
        <title>The Genome of Medicinal Plant Macleaya cordata Provides New Insights into Benzylisoquinoline Alkaloids Metabolism.</title>
        <authorList>
            <person name="Liu X."/>
            <person name="Liu Y."/>
            <person name="Huang P."/>
            <person name="Ma Y."/>
            <person name="Qing Z."/>
            <person name="Tang Q."/>
            <person name="Cao H."/>
            <person name="Cheng P."/>
            <person name="Zheng Y."/>
            <person name="Yuan Z."/>
            <person name="Zhou Y."/>
            <person name="Liu J."/>
            <person name="Tang Z."/>
            <person name="Zhuo Y."/>
            <person name="Zhang Y."/>
            <person name="Yu L."/>
            <person name="Huang J."/>
            <person name="Yang P."/>
            <person name="Peng Q."/>
            <person name="Zhang J."/>
            <person name="Jiang W."/>
            <person name="Zhang Z."/>
            <person name="Lin K."/>
            <person name="Ro D.K."/>
            <person name="Chen X."/>
            <person name="Xiong X."/>
            <person name="Shang Y."/>
            <person name="Huang S."/>
            <person name="Zeng J."/>
        </authorList>
    </citation>
    <scope>NUCLEOTIDE SEQUENCE [LARGE SCALE GENOMIC DNA]</scope>
    <source>
        <strain evidence="2">cv. BLH2017</strain>
        <tissue evidence="1">Root</tissue>
    </source>
</reference>
<dbReference type="OrthoDB" id="905864at2759"/>
<dbReference type="InParanoid" id="A0A200PY24"/>
<name>A0A200PY24_MACCD</name>
<dbReference type="InterPro" id="IPR036691">
    <property type="entry name" value="Endo/exonu/phosph_ase_sf"/>
</dbReference>
<evidence type="ECO:0008006" key="3">
    <source>
        <dbReference type="Google" id="ProtNLM"/>
    </source>
</evidence>